<proteinExistence type="predicted"/>
<dbReference type="AlphaFoldDB" id="A0A0C5W164"/>
<protein>
    <submittedName>
        <fullName evidence="1">Uncharacterized protein</fullName>
    </submittedName>
</protein>
<keyword evidence="2" id="KW-1185">Reference proteome</keyword>
<evidence type="ECO:0000313" key="1">
    <source>
        <dbReference type="EMBL" id="AJQ96434.1"/>
    </source>
</evidence>
<name>A0A0C5W164_9GAMM</name>
<dbReference type="KEGG" id="gsn:YC6258_04402"/>
<dbReference type="STRING" id="1445510.YC6258_04402"/>
<dbReference type="EMBL" id="CP007142">
    <property type="protein sequence ID" value="AJQ96434.1"/>
    <property type="molecule type" value="Genomic_DNA"/>
</dbReference>
<evidence type="ECO:0000313" key="2">
    <source>
        <dbReference type="Proteomes" id="UP000032266"/>
    </source>
</evidence>
<accession>A0A0C5W164</accession>
<dbReference type="Proteomes" id="UP000032266">
    <property type="component" value="Chromosome"/>
</dbReference>
<gene>
    <name evidence="1" type="ORF">YC6258_04402</name>
</gene>
<dbReference type="HOGENOM" id="CLU_3168669_0_0_6"/>
<reference evidence="1 2" key="1">
    <citation type="submission" date="2014-01" db="EMBL/GenBank/DDBJ databases">
        <title>Full genme sequencing of cellulolytic bacterium Gynuella sunshinyii YC6258T gen. nov., sp. nov.</title>
        <authorList>
            <person name="Khan H."/>
            <person name="Chung E.J."/>
            <person name="Chung Y.R."/>
        </authorList>
    </citation>
    <scope>NUCLEOTIDE SEQUENCE [LARGE SCALE GENOMIC DNA]</scope>
    <source>
        <strain evidence="1 2">YC6258</strain>
    </source>
</reference>
<organism evidence="1 2">
    <name type="scientific">Gynuella sunshinyii YC6258</name>
    <dbReference type="NCBI Taxonomy" id="1445510"/>
    <lineage>
        <taxon>Bacteria</taxon>
        <taxon>Pseudomonadati</taxon>
        <taxon>Pseudomonadota</taxon>
        <taxon>Gammaproteobacteria</taxon>
        <taxon>Oceanospirillales</taxon>
        <taxon>Saccharospirillaceae</taxon>
        <taxon>Gynuella</taxon>
    </lineage>
</organism>
<sequence>MNQNLDQLFCYLKPASKGLAYAVAPYGREHVLSWNSRTRDSTESRRG</sequence>